<dbReference type="Pfam" id="PF12833">
    <property type="entry name" value="HTH_18"/>
    <property type="match status" value="1"/>
</dbReference>
<dbReference type="SMART" id="SM00342">
    <property type="entry name" value="HTH_ARAC"/>
    <property type="match status" value="1"/>
</dbReference>
<accession>A0A2N3R9D7</accession>
<evidence type="ECO:0000256" key="3">
    <source>
        <dbReference type="ARBA" id="ARBA00023163"/>
    </source>
</evidence>
<dbReference type="InterPro" id="IPR020449">
    <property type="entry name" value="Tscrpt_reg_AraC-type_HTH"/>
</dbReference>
<dbReference type="PROSITE" id="PS01124">
    <property type="entry name" value="HTH_ARAC_FAMILY_2"/>
    <property type="match status" value="1"/>
</dbReference>
<evidence type="ECO:0000256" key="1">
    <source>
        <dbReference type="ARBA" id="ARBA00023015"/>
    </source>
</evidence>
<dbReference type="PANTHER" id="PTHR43280:SF28">
    <property type="entry name" value="HTH-TYPE TRANSCRIPTIONAL ACTIVATOR RHAS"/>
    <property type="match status" value="1"/>
</dbReference>
<dbReference type="AlphaFoldDB" id="A0A2N3R9D7"/>
<dbReference type="SUPFAM" id="SSF46689">
    <property type="entry name" value="Homeodomain-like"/>
    <property type="match status" value="2"/>
</dbReference>
<evidence type="ECO:0000313" key="6">
    <source>
        <dbReference type="Proteomes" id="UP000233731"/>
    </source>
</evidence>
<sequence>MIPAEHKITKTDSAFYIHTPSITAKATFFYPLRTGFYHYETGYFQERRRFDSFLLMYIEHGSMSLQVSSGEYLAQEGQFVLLDCYQYHAYTALEDSRVLWLHFDGLLARPHWAIITKAGPVISIQDPTACHRRLGQIYQMFSMHKSISEVVISKYITDILTECILSTQNIKSDAKQQAQVIEDSMAYITDNLDKKLTITDLAAHACMSNYYFIHVFKDQTGYTPHAYMVNSRIHTAQYWLVNSSYSLKQIAQKCGFTDTSAFCAAFKKRTGTTPIRYRKNHTQG</sequence>
<gene>
    <name evidence="5" type="ORF">CQR44_1275</name>
</gene>
<keyword evidence="1" id="KW-0805">Transcription regulation</keyword>
<dbReference type="Proteomes" id="UP000233731">
    <property type="component" value="Unassembled WGS sequence"/>
</dbReference>
<dbReference type="RefSeq" id="WP_101432819.1">
    <property type="nucleotide sequence ID" value="NZ_PCHJ01000016.1"/>
</dbReference>
<dbReference type="InterPro" id="IPR009057">
    <property type="entry name" value="Homeodomain-like_sf"/>
</dbReference>
<keyword evidence="2" id="KW-0238">DNA-binding</keyword>
<feature type="domain" description="HTH araC/xylS-type" evidence="4">
    <location>
        <begin position="182"/>
        <end position="280"/>
    </location>
</feature>
<evidence type="ECO:0000259" key="4">
    <source>
        <dbReference type="PROSITE" id="PS01124"/>
    </source>
</evidence>
<dbReference type="InterPro" id="IPR018062">
    <property type="entry name" value="HTH_AraC-typ_CS"/>
</dbReference>
<proteinExistence type="predicted"/>
<dbReference type="Gene3D" id="1.10.10.60">
    <property type="entry name" value="Homeodomain-like"/>
    <property type="match status" value="2"/>
</dbReference>
<evidence type="ECO:0000256" key="2">
    <source>
        <dbReference type="ARBA" id="ARBA00023125"/>
    </source>
</evidence>
<keyword evidence="3" id="KW-0804">Transcription</keyword>
<dbReference type="Pfam" id="PF02311">
    <property type="entry name" value="AraC_binding"/>
    <property type="match status" value="1"/>
</dbReference>
<dbReference type="GO" id="GO:0043565">
    <property type="term" value="F:sequence-specific DNA binding"/>
    <property type="evidence" value="ECO:0007669"/>
    <property type="project" value="InterPro"/>
</dbReference>
<dbReference type="PANTHER" id="PTHR43280">
    <property type="entry name" value="ARAC-FAMILY TRANSCRIPTIONAL REGULATOR"/>
    <property type="match status" value="1"/>
</dbReference>
<protein>
    <submittedName>
        <fullName evidence="5">Transcriptional regulator, AraC family</fullName>
    </submittedName>
</protein>
<dbReference type="InterPro" id="IPR037923">
    <property type="entry name" value="HTH-like"/>
</dbReference>
<dbReference type="PRINTS" id="PR00032">
    <property type="entry name" value="HTHARAC"/>
</dbReference>
<dbReference type="GO" id="GO:0003700">
    <property type="term" value="F:DNA-binding transcription factor activity"/>
    <property type="evidence" value="ECO:0007669"/>
    <property type="project" value="InterPro"/>
</dbReference>
<name>A0A2N3R9D7_9BIFI</name>
<organism evidence="5 6">
    <name type="scientific">Bifidobacterium asteroides</name>
    <dbReference type="NCBI Taxonomy" id="1684"/>
    <lineage>
        <taxon>Bacteria</taxon>
        <taxon>Bacillati</taxon>
        <taxon>Actinomycetota</taxon>
        <taxon>Actinomycetes</taxon>
        <taxon>Bifidobacteriales</taxon>
        <taxon>Bifidobacteriaceae</taxon>
        <taxon>Bifidobacterium</taxon>
    </lineage>
</organism>
<dbReference type="PROSITE" id="PS00041">
    <property type="entry name" value="HTH_ARAC_FAMILY_1"/>
    <property type="match status" value="1"/>
</dbReference>
<dbReference type="EMBL" id="PCHJ01000016">
    <property type="protein sequence ID" value="PKV08959.1"/>
    <property type="molecule type" value="Genomic_DNA"/>
</dbReference>
<dbReference type="InterPro" id="IPR018060">
    <property type="entry name" value="HTH_AraC"/>
</dbReference>
<dbReference type="InterPro" id="IPR003313">
    <property type="entry name" value="AraC-bd"/>
</dbReference>
<reference evidence="5 6" key="1">
    <citation type="submission" date="2017-10" db="EMBL/GenBank/DDBJ databases">
        <title>Bifidobacterium genomics.</title>
        <authorList>
            <person name="Lugli G.A."/>
            <person name="Milani C."/>
            <person name="Mancabelli L."/>
        </authorList>
    </citation>
    <scope>NUCLEOTIDE SEQUENCE [LARGE SCALE GENOMIC DNA]</scope>
    <source>
        <strain evidence="5 6">1460B</strain>
    </source>
</reference>
<comment type="caution">
    <text evidence="5">The sequence shown here is derived from an EMBL/GenBank/DDBJ whole genome shotgun (WGS) entry which is preliminary data.</text>
</comment>
<dbReference type="SUPFAM" id="SSF51215">
    <property type="entry name" value="Regulatory protein AraC"/>
    <property type="match status" value="1"/>
</dbReference>
<evidence type="ECO:0000313" key="5">
    <source>
        <dbReference type="EMBL" id="PKV08959.1"/>
    </source>
</evidence>